<dbReference type="OrthoDB" id="8016903at2"/>
<comment type="caution">
    <text evidence="2">The sequence shown here is derived from an EMBL/GenBank/DDBJ whole genome shotgun (WGS) entry which is preliminary data.</text>
</comment>
<reference evidence="3" key="3">
    <citation type="submission" date="2021-06" db="EMBL/GenBank/DDBJ databases">
        <title>Genomic Description and Analysis of Intracellular Bacteria, Candidatus Berkiella cookevillensis and Candidatus Berkiella aquae.</title>
        <authorList>
            <person name="Kidane D.T."/>
            <person name="Mehari Y.T."/>
            <person name="Rice F.C."/>
            <person name="Arivett B.A."/>
            <person name="Farone A.L."/>
            <person name="Berk S.G."/>
            <person name="Farone M.B."/>
        </authorList>
    </citation>
    <scope>NUCLEOTIDE SEQUENCE</scope>
    <source>
        <strain evidence="3">CC99</strain>
    </source>
</reference>
<dbReference type="Gene3D" id="2.40.160.20">
    <property type="match status" value="1"/>
</dbReference>
<name>A0A0Q9YAI6_9GAMM</name>
<reference evidence="3" key="2">
    <citation type="journal article" date="2016" name="Genome Announc.">
        <title>Draft Genome Sequences of Two Novel Amoeba-Resistant Intranuclear Bacteria, 'Candidatus Berkiella cookevillensis' and 'Candidatus Berkiella aquae'.</title>
        <authorList>
            <person name="Mehari Y.T."/>
            <person name="Arivett B.A."/>
            <person name="Farone A.L."/>
            <person name="Gunderson J.H."/>
            <person name="Farone M.B."/>
        </authorList>
    </citation>
    <scope>NUCLEOTIDE SEQUENCE</scope>
    <source>
        <strain evidence="3">CC99</strain>
    </source>
</reference>
<feature type="chain" id="PRO_5043129621" description="Outer membrane protein beta-barrel domain-containing protein" evidence="1">
    <location>
        <begin position="24"/>
        <end position="251"/>
    </location>
</feature>
<evidence type="ECO:0008006" key="5">
    <source>
        <dbReference type="Google" id="ProtNLM"/>
    </source>
</evidence>
<dbReference type="EMBL" id="LKHV02000001">
    <property type="protein sequence ID" value="MCS5709511.1"/>
    <property type="molecule type" value="Genomic_DNA"/>
</dbReference>
<keyword evidence="1" id="KW-0732">Signal</keyword>
<dbReference type="InterPro" id="IPR011250">
    <property type="entry name" value="OMP/PagP_B-barrel"/>
</dbReference>
<evidence type="ECO:0000313" key="4">
    <source>
        <dbReference type="Proteomes" id="UP000051494"/>
    </source>
</evidence>
<sequence length="251" mass="27822">MRCFKSTLFLIISTLLSTTQVHAEWDWNLLLGASAGIASREGKLTTEMDYTNDIIPPGFFRTNIKHNLKDTGFIWGILGGAQATCGAYMFGIEASVDWPRYDSAHAFAFTDSQGAQGWNGLARYEQGNNIALSMRAGYRVFDWLMGYVRVGGETSKDKLHTQFSGNEFYPFGISMESSRRSLRFLGGVGIEIPFPFLSSLVARAEYNFHSKGKNLGVHGAIADNFNIDPSFIAETRQKMHSGIGAIVWNFG</sequence>
<dbReference type="EMBL" id="LKHV01000012">
    <property type="protein sequence ID" value="KRG17727.1"/>
    <property type="molecule type" value="Genomic_DNA"/>
</dbReference>
<organism evidence="2">
    <name type="scientific">Candidatus Berkiella cookevillensis</name>
    <dbReference type="NCBI Taxonomy" id="437022"/>
    <lineage>
        <taxon>Bacteria</taxon>
        <taxon>Pseudomonadati</taxon>
        <taxon>Pseudomonadota</taxon>
        <taxon>Gammaproteobacteria</taxon>
        <taxon>Candidatus Berkiellales</taxon>
        <taxon>Candidatus Berkiellaceae</taxon>
        <taxon>Candidatus Berkiella</taxon>
    </lineage>
</organism>
<evidence type="ECO:0000313" key="2">
    <source>
        <dbReference type="EMBL" id="KRG17727.1"/>
    </source>
</evidence>
<evidence type="ECO:0000256" key="1">
    <source>
        <dbReference type="SAM" id="SignalP"/>
    </source>
</evidence>
<reference evidence="2" key="1">
    <citation type="submission" date="2015-09" db="EMBL/GenBank/DDBJ databases">
        <title>Draft Genome Sequences of Two Novel Amoeba-resistant Intranuclear Bacteria, Candidatus Berkiella cookevillensis and Candidatus Berkiella aquae.</title>
        <authorList>
            <person name="Mehari Y.T."/>
            <person name="Arivett B.A."/>
            <person name="Farone A.L."/>
            <person name="Gunderson J.H."/>
            <person name="Farone M.B."/>
        </authorList>
    </citation>
    <scope>NUCLEOTIDE SEQUENCE [LARGE SCALE GENOMIC DNA]</scope>
    <source>
        <strain evidence="2">CC99</strain>
    </source>
</reference>
<keyword evidence="4" id="KW-1185">Reference proteome</keyword>
<dbReference type="STRING" id="437022.CC99x_02022"/>
<feature type="signal peptide" evidence="1">
    <location>
        <begin position="1"/>
        <end position="23"/>
    </location>
</feature>
<accession>A0A0Q9YAI6</accession>
<proteinExistence type="predicted"/>
<dbReference type="RefSeq" id="WP_057625128.1">
    <property type="nucleotide sequence ID" value="NZ_LKHV02000001.1"/>
</dbReference>
<evidence type="ECO:0000313" key="3">
    <source>
        <dbReference type="EMBL" id="MCS5709511.1"/>
    </source>
</evidence>
<protein>
    <recommendedName>
        <fullName evidence="5">Outer membrane protein beta-barrel domain-containing protein</fullName>
    </recommendedName>
</protein>
<dbReference type="Proteomes" id="UP000051494">
    <property type="component" value="Unassembled WGS sequence"/>
</dbReference>
<gene>
    <name evidence="3" type="ORF">CC99x_011455</name>
    <name evidence="2" type="ORF">CC99x_02022</name>
</gene>
<dbReference type="AlphaFoldDB" id="A0A0Q9YAI6"/>
<dbReference type="SUPFAM" id="SSF56925">
    <property type="entry name" value="OMPA-like"/>
    <property type="match status" value="1"/>
</dbReference>